<evidence type="ECO:0008006" key="4">
    <source>
        <dbReference type="Google" id="ProtNLM"/>
    </source>
</evidence>
<evidence type="ECO:0000313" key="3">
    <source>
        <dbReference type="Proteomes" id="UP000637239"/>
    </source>
</evidence>
<dbReference type="Proteomes" id="UP000637239">
    <property type="component" value="Chromosome 3"/>
</dbReference>
<sequence length="109" mass="11668">MLNLKALLLTALLLATQAIASRISYSTGYTTGGVNGHGGNEQKAGGTIPDNQDDLVLHNIGNWSHNRFQAHRNARSHVIIVSSVHRVKTKGEAASANNAAQQLVNQHVH</sequence>
<keyword evidence="1" id="KW-0732">Signal</keyword>
<feature type="signal peptide" evidence="1">
    <location>
        <begin position="1"/>
        <end position="20"/>
    </location>
</feature>
<evidence type="ECO:0000313" key="2">
    <source>
        <dbReference type="EMBL" id="BCR87255.1"/>
    </source>
</evidence>
<feature type="chain" id="PRO_5030985159" description="Secreted protein" evidence="1">
    <location>
        <begin position="21"/>
        <end position="109"/>
    </location>
</feature>
<proteinExistence type="predicted"/>
<organism evidence="2 3">
    <name type="scientific">Aspergillus chevalieri</name>
    <name type="common">Eurotium chevalieri</name>
    <dbReference type="NCBI Taxonomy" id="182096"/>
    <lineage>
        <taxon>Eukaryota</taxon>
        <taxon>Fungi</taxon>
        <taxon>Dikarya</taxon>
        <taxon>Ascomycota</taxon>
        <taxon>Pezizomycotina</taxon>
        <taxon>Eurotiomycetes</taxon>
        <taxon>Eurotiomycetidae</taxon>
        <taxon>Eurotiales</taxon>
        <taxon>Aspergillaceae</taxon>
        <taxon>Aspergillus</taxon>
        <taxon>Aspergillus subgen. Aspergillus</taxon>
    </lineage>
</organism>
<gene>
    <name evidence="2" type="ORF">ACHE_31242S</name>
</gene>
<protein>
    <recommendedName>
        <fullName evidence="4">Secreted protein</fullName>
    </recommendedName>
</protein>
<dbReference type="GeneID" id="66981614"/>
<reference evidence="2" key="1">
    <citation type="submission" date="2021-01" db="EMBL/GenBank/DDBJ databases">
        <authorList>
            <consortium name="Aspergillus chevalieri M1 genome sequencing consortium"/>
            <person name="Kazuki M."/>
            <person name="Futagami T."/>
        </authorList>
    </citation>
    <scope>NUCLEOTIDE SEQUENCE</scope>
    <source>
        <strain evidence="2">M1</strain>
    </source>
</reference>
<name>A0A7R7VM90_ASPCH</name>
<evidence type="ECO:0000256" key="1">
    <source>
        <dbReference type="SAM" id="SignalP"/>
    </source>
</evidence>
<dbReference type="KEGG" id="ache:ACHE_31242S"/>
<keyword evidence="3" id="KW-1185">Reference proteome</keyword>
<dbReference type="RefSeq" id="XP_043135777.1">
    <property type="nucleotide sequence ID" value="XM_043277949.1"/>
</dbReference>
<dbReference type="AlphaFoldDB" id="A0A7R7VM90"/>
<reference evidence="2" key="2">
    <citation type="submission" date="2021-02" db="EMBL/GenBank/DDBJ databases">
        <title>Aspergillus chevalieri M1 genome sequence.</title>
        <authorList>
            <person name="Kadooka C."/>
            <person name="Mori K."/>
            <person name="Futagami T."/>
        </authorList>
    </citation>
    <scope>NUCLEOTIDE SEQUENCE</scope>
    <source>
        <strain evidence="2">M1</strain>
    </source>
</reference>
<dbReference type="EMBL" id="AP024418">
    <property type="protein sequence ID" value="BCR87255.1"/>
    <property type="molecule type" value="Genomic_DNA"/>
</dbReference>
<accession>A0A7R7VM90</accession>